<dbReference type="InterPro" id="IPR013320">
    <property type="entry name" value="ConA-like_dom_sf"/>
</dbReference>
<protein>
    <recommendedName>
        <fullName evidence="3">PKD domain-containing protein</fullName>
    </recommendedName>
</protein>
<dbReference type="Gene3D" id="2.60.120.200">
    <property type="match status" value="1"/>
</dbReference>
<dbReference type="Proteomes" id="UP001500027">
    <property type="component" value="Unassembled WGS sequence"/>
</dbReference>
<reference evidence="2" key="1">
    <citation type="journal article" date="2019" name="Int. J. Syst. Evol. Microbiol.">
        <title>The Global Catalogue of Microorganisms (GCM) 10K type strain sequencing project: providing services to taxonomists for standard genome sequencing and annotation.</title>
        <authorList>
            <consortium name="The Broad Institute Genomics Platform"/>
            <consortium name="The Broad Institute Genome Sequencing Center for Infectious Disease"/>
            <person name="Wu L."/>
            <person name="Ma J."/>
        </authorList>
    </citation>
    <scope>NUCLEOTIDE SEQUENCE [LARGE SCALE GENOMIC DNA]</scope>
    <source>
        <strain evidence="2">JCM 17452</strain>
    </source>
</reference>
<evidence type="ECO:0000313" key="1">
    <source>
        <dbReference type="EMBL" id="GAA4268798.1"/>
    </source>
</evidence>
<gene>
    <name evidence="1" type="ORF">GCM10022257_08990</name>
</gene>
<name>A0ABP8E984_9FLAO</name>
<dbReference type="RefSeq" id="WP_139001262.1">
    <property type="nucleotide sequence ID" value="NZ_BAABAV010000001.1"/>
</dbReference>
<comment type="caution">
    <text evidence="1">The sequence shown here is derived from an EMBL/GenBank/DDBJ whole genome shotgun (WGS) entry which is preliminary data.</text>
</comment>
<accession>A0ABP8E984</accession>
<keyword evidence="2" id="KW-1185">Reference proteome</keyword>
<evidence type="ECO:0008006" key="3">
    <source>
        <dbReference type="Google" id="ProtNLM"/>
    </source>
</evidence>
<sequence>MFINTNNAVRYAFKFNGGELKESADGTIEHTFTKKGTNTYAVLVIAYSITGESINMTQSVRVFQSNTVDTLVFSDEFDQDGEVDSSKWLFETLPPNNGIWWNGEKQHYTDWLVSY</sequence>
<dbReference type="EMBL" id="BAABAV010000001">
    <property type="protein sequence ID" value="GAA4268798.1"/>
    <property type="molecule type" value="Genomic_DNA"/>
</dbReference>
<dbReference type="SUPFAM" id="SSF49899">
    <property type="entry name" value="Concanavalin A-like lectins/glucanases"/>
    <property type="match status" value="1"/>
</dbReference>
<proteinExistence type="predicted"/>
<organism evidence="1 2">
    <name type="scientific">Hyunsoonleella aestuarii</name>
    <dbReference type="NCBI Taxonomy" id="912802"/>
    <lineage>
        <taxon>Bacteria</taxon>
        <taxon>Pseudomonadati</taxon>
        <taxon>Bacteroidota</taxon>
        <taxon>Flavobacteriia</taxon>
        <taxon>Flavobacteriales</taxon>
        <taxon>Flavobacteriaceae</taxon>
    </lineage>
</organism>
<evidence type="ECO:0000313" key="2">
    <source>
        <dbReference type="Proteomes" id="UP001500027"/>
    </source>
</evidence>